<name>A0ABW3HDR5_9SPHN</name>
<dbReference type="GO" id="GO:0008448">
    <property type="term" value="F:N-acetylglucosamine-6-phosphate deacetylase activity"/>
    <property type="evidence" value="ECO:0007669"/>
    <property type="project" value="UniProtKB-EC"/>
</dbReference>
<evidence type="ECO:0000256" key="4">
    <source>
        <dbReference type="ARBA" id="ARBA00023277"/>
    </source>
</evidence>
<evidence type="ECO:0000313" key="7">
    <source>
        <dbReference type="EMBL" id="MFD0948348.1"/>
    </source>
</evidence>
<dbReference type="PIRSF" id="PIRSF038994">
    <property type="entry name" value="NagA"/>
    <property type="match status" value="1"/>
</dbReference>
<evidence type="ECO:0000256" key="2">
    <source>
        <dbReference type="ARBA" id="ARBA00022723"/>
    </source>
</evidence>
<accession>A0ABW3HDR5</accession>
<keyword evidence="8" id="KW-1185">Reference proteome</keyword>
<dbReference type="EMBL" id="JBHTJG010000012">
    <property type="protein sequence ID" value="MFD0948348.1"/>
    <property type="molecule type" value="Genomic_DNA"/>
</dbReference>
<comment type="similarity">
    <text evidence="1 5">Belongs to the metallo-dependent hydrolases superfamily. NagA family.</text>
</comment>
<dbReference type="Pfam" id="PF01979">
    <property type="entry name" value="Amidohydro_1"/>
    <property type="match status" value="1"/>
</dbReference>
<dbReference type="PANTHER" id="PTHR11113">
    <property type="entry name" value="N-ACETYLGLUCOSAMINE-6-PHOSPHATE DEACETYLASE"/>
    <property type="match status" value="1"/>
</dbReference>
<feature type="domain" description="Amidohydrolase-related" evidence="6">
    <location>
        <begin position="53"/>
        <end position="364"/>
    </location>
</feature>
<sequence>MKPFALLGANIVLPDAIVEDRALLIADGRIGDLVEAAQVPSDYARFDLGGGWLLPGFIDTQVNGGGDVLLNDQPTVEGIAAIARAHRRFGTTGLMPTLISDDQAVVAAAIASTERALGEGVPGVLGLHIEGPHLNPAKKGIHLAEKFSRLDEAAMSLLTAPSLGPRIVTLAPELAPDGTIRHLAEAGVLVCAGHSLADYDQTRRALDEGLAGFTHLYNAMTQLNARAPGMVGAALEDRGTHFGIIADGHHVHPAALKVALAARGLDGVMLVTDAMPPVGGKMRHFNLMGQDIRIEDGVCKGVDGTLAGSALSMAQAFRNAIGLLGLDMVTASRLASGNPADFLRIADRTGRILPGLQADLAHLDDRLVVRRSWIAGDLSENGE</sequence>
<dbReference type="PANTHER" id="PTHR11113:SF14">
    <property type="entry name" value="N-ACETYLGLUCOSAMINE-6-PHOSPHATE DEACETYLASE"/>
    <property type="match status" value="1"/>
</dbReference>
<dbReference type="SUPFAM" id="SSF51556">
    <property type="entry name" value="Metallo-dependent hydrolases"/>
    <property type="match status" value="1"/>
</dbReference>
<protein>
    <submittedName>
        <fullName evidence="7">N-acetylglucosamine-6-phosphate deacetylase</fullName>
        <ecNumber evidence="7">3.5.1.25</ecNumber>
    </submittedName>
</protein>
<dbReference type="CDD" id="cd00854">
    <property type="entry name" value="NagA"/>
    <property type="match status" value="1"/>
</dbReference>
<dbReference type="SUPFAM" id="SSF51338">
    <property type="entry name" value="Composite domain of metallo-dependent hydrolases"/>
    <property type="match status" value="1"/>
</dbReference>
<dbReference type="Gene3D" id="2.30.40.10">
    <property type="entry name" value="Urease, subunit C, domain 1"/>
    <property type="match status" value="1"/>
</dbReference>
<evidence type="ECO:0000313" key="8">
    <source>
        <dbReference type="Proteomes" id="UP001596977"/>
    </source>
</evidence>
<keyword evidence="3 5" id="KW-0378">Hydrolase</keyword>
<dbReference type="InterPro" id="IPR003764">
    <property type="entry name" value="GlcNAc_6-P_deAcase"/>
</dbReference>
<evidence type="ECO:0000256" key="5">
    <source>
        <dbReference type="PIRNR" id="PIRNR038994"/>
    </source>
</evidence>
<comment type="caution">
    <text evidence="7">The sequence shown here is derived from an EMBL/GenBank/DDBJ whole genome shotgun (WGS) entry which is preliminary data.</text>
</comment>
<dbReference type="InterPro" id="IPR006680">
    <property type="entry name" value="Amidohydro-rel"/>
</dbReference>
<dbReference type="NCBIfam" id="TIGR00221">
    <property type="entry name" value="nagA"/>
    <property type="match status" value="1"/>
</dbReference>
<evidence type="ECO:0000256" key="3">
    <source>
        <dbReference type="ARBA" id="ARBA00022801"/>
    </source>
</evidence>
<organism evidence="7 8">
    <name type="scientific">Sphingomonas canadensis</name>
    <dbReference type="NCBI Taxonomy" id="1219257"/>
    <lineage>
        <taxon>Bacteria</taxon>
        <taxon>Pseudomonadati</taxon>
        <taxon>Pseudomonadota</taxon>
        <taxon>Alphaproteobacteria</taxon>
        <taxon>Sphingomonadales</taxon>
        <taxon>Sphingomonadaceae</taxon>
        <taxon>Sphingomonas</taxon>
    </lineage>
</organism>
<proteinExistence type="inferred from homology"/>
<dbReference type="RefSeq" id="WP_264946322.1">
    <property type="nucleotide sequence ID" value="NZ_JAPDRA010000012.1"/>
</dbReference>
<dbReference type="InterPro" id="IPR011059">
    <property type="entry name" value="Metal-dep_hydrolase_composite"/>
</dbReference>
<dbReference type="Gene3D" id="3.20.20.140">
    <property type="entry name" value="Metal-dependent hydrolases"/>
    <property type="match status" value="1"/>
</dbReference>
<dbReference type="EC" id="3.5.1.25" evidence="7"/>
<reference evidence="8" key="1">
    <citation type="journal article" date="2019" name="Int. J. Syst. Evol. Microbiol.">
        <title>The Global Catalogue of Microorganisms (GCM) 10K type strain sequencing project: providing services to taxonomists for standard genome sequencing and annotation.</title>
        <authorList>
            <consortium name="The Broad Institute Genomics Platform"/>
            <consortium name="The Broad Institute Genome Sequencing Center for Infectious Disease"/>
            <person name="Wu L."/>
            <person name="Ma J."/>
        </authorList>
    </citation>
    <scope>NUCLEOTIDE SEQUENCE [LARGE SCALE GENOMIC DNA]</scope>
    <source>
        <strain evidence="8">CCUG 62982</strain>
    </source>
</reference>
<evidence type="ECO:0000256" key="1">
    <source>
        <dbReference type="ARBA" id="ARBA00010716"/>
    </source>
</evidence>
<dbReference type="Proteomes" id="UP001596977">
    <property type="component" value="Unassembled WGS sequence"/>
</dbReference>
<gene>
    <name evidence="7" type="primary">nagA</name>
    <name evidence="7" type="ORF">ACFQ1E_18570</name>
</gene>
<keyword evidence="4 5" id="KW-0119">Carbohydrate metabolism</keyword>
<dbReference type="InterPro" id="IPR032466">
    <property type="entry name" value="Metal_Hydrolase"/>
</dbReference>
<keyword evidence="2" id="KW-0479">Metal-binding</keyword>
<evidence type="ECO:0000259" key="6">
    <source>
        <dbReference type="Pfam" id="PF01979"/>
    </source>
</evidence>